<feature type="coiled-coil region" evidence="1">
    <location>
        <begin position="1281"/>
        <end position="1308"/>
    </location>
</feature>
<feature type="coiled-coil region" evidence="1">
    <location>
        <begin position="700"/>
        <end position="768"/>
    </location>
</feature>
<name>A0A183ADM6_9TREM</name>
<dbReference type="WBParaSite" id="ECPE_0000507301-mRNA-1">
    <property type="protein sequence ID" value="ECPE_0000507301-mRNA-1"/>
    <property type="gene ID" value="ECPE_0000507301"/>
</dbReference>
<feature type="compositionally biased region" description="Polar residues" evidence="2">
    <location>
        <begin position="891"/>
        <end position="925"/>
    </location>
</feature>
<dbReference type="PANTHER" id="PTHR18853:SF10">
    <property type="entry name" value="FHA DOMAIN-CONTAINING PROTEIN"/>
    <property type="match status" value="1"/>
</dbReference>
<accession>A0A183ADM6</accession>
<protein>
    <submittedName>
        <fullName evidence="6">FHA domain-containing protein</fullName>
    </submittedName>
</protein>
<keyword evidence="1" id="KW-0175">Coiled coil</keyword>
<dbReference type="SUPFAM" id="SSF49879">
    <property type="entry name" value="SMAD/FHA domain"/>
    <property type="match status" value="1"/>
</dbReference>
<feature type="coiled-coil region" evidence="1">
    <location>
        <begin position="945"/>
        <end position="972"/>
    </location>
</feature>
<evidence type="ECO:0000256" key="2">
    <source>
        <dbReference type="SAM" id="MobiDB-lite"/>
    </source>
</evidence>
<dbReference type="InterPro" id="IPR000253">
    <property type="entry name" value="FHA_dom"/>
</dbReference>
<evidence type="ECO:0000256" key="1">
    <source>
        <dbReference type="SAM" id="Coils"/>
    </source>
</evidence>
<dbReference type="Pfam" id="PF00498">
    <property type="entry name" value="FHA"/>
    <property type="match status" value="1"/>
</dbReference>
<dbReference type="EMBL" id="UZAN01041910">
    <property type="protein sequence ID" value="VDP74423.1"/>
    <property type="molecule type" value="Genomic_DNA"/>
</dbReference>
<dbReference type="Gene3D" id="2.60.200.20">
    <property type="match status" value="1"/>
</dbReference>
<feature type="domain" description="FHA" evidence="3">
    <location>
        <begin position="19"/>
        <end position="57"/>
    </location>
</feature>
<gene>
    <name evidence="4" type="ORF">ECPE_LOCUS5061</name>
</gene>
<dbReference type="PANTHER" id="PTHR18853">
    <property type="entry name" value="FORKHEAD-ASSOCIATED DOMAIN-CONTAINING PROTEIN 1-RELATED"/>
    <property type="match status" value="1"/>
</dbReference>
<evidence type="ECO:0000313" key="5">
    <source>
        <dbReference type="Proteomes" id="UP000272942"/>
    </source>
</evidence>
<dbReference type="OrthoDB" id="6252975at2759"/>
<evidence type="ECO:0000259" key="3">
    <source>
        <dbReference type="PROSITE" id="PS50006"/>
    </source>
</evidence>
<proteinExistence type="predicted"/>
<dbReference type="InterPro" id="IPR052642">
    <property type="entry name" value="CC-FHA_domain"/>
</dbReference>
<dbReference type="InterPro" id="IPR008984">
    <property type="entry name" value="SMAD_FHA_dom_sf"/>
</dbReference>
<dbReference type="Proteomes" id="UP000272942">
    <property type="component" value="Unassembled WGS sequence"/>
</dbReference>
<reference evidence="4 5" key="2">
    <citation type="submission" date="2018-11" db="EMBL/GenBank/DDBJ databases">
        <authorList>
            <consortium name="Pathogen Informatics"/>
        </authorList>
    </citation>
    <scope>NUCLEOTIDE SEQUENCE [LARGE SCALE GENOMIC DNA]</scope>
    <source>
        <strain evidence="4 5">Egypt</strain>
    </source>
</reference>
<evidence type="ECO:0000313" key="6">
    <source>
        <dbReference type="WBParaSite" id="ECPE_0000507301-mRNA-1"/>
    </source>
</evidence>
<evidence type="ECO:0000313" key="4">
    <source>
        <dbReference type="EMBL" id="VDP74423.1"/>
    </source>
</evidence>
<keyword evidence="5" id="KW-1185">Reference proteome</keyword>
<sequence length="1354" mass="154133">MRYHCQRKRVFRAVFSSDQSTSLDQQHAVIERSSLDGSVYIRDLCTKNGTFVNNLPIRNTTVKLKSGDQLRFGCEPTVYEFQLTHEMDGVAMGWTLGPLPANIFVAKLERSTLSRTIEGVAHCDRYMDDVSCMTDRKHGIQQILTLFSEAHPSLEFTVEAATNNILAFLDVAVPRKEDGSDQLIERLQVEIARLSPLAAVNAQKDIIIQHMQQQLAQLSAHKLCPNSIERNFENQNAGMTGSGRCNDEYDLGEPIRCNVDSSSRTRPVSASSLLFPKPVTDGSDEVRNRVEDKDKDGIVNAALFERIRKERQILSGLVTQLQRDLANKDTNLGRLTQEMNSLKRQLNEKDIALNVSHKKLLKAQDTTAFQKEREELEKEIGTIRQKYKTAELRAQGLREELDKSENERAALQNDLIESKAQQQSMEKILRETKAQLDELQRSERTALLEKKEVTSQYERLRNRIMRTVFSALAKIDKLDHTDDHLAGTNRPVPNAADPADQVCKDIVRDTSNNAITEEQDDNNILDRLNVLVEEYFKSHRKLVAIAKASKEQDRREQGLAIELDDFLDQLSEMQGNATESPRIRSPTQVRSQLDLICTYVPKSKQLRRLQEALSQCWKEELSNTQRIADCLQEASSAVAAVCPDSTISLTSHPHDPITGIRRLAEFGMAIQAKREALQKELENCKRFHHEELERIKDTQRKELQHRVEEALEVNNEEHANKLRQTINEVVRIENERQEQLIAVKQAIIEELELKLRETRQMLAERQTTHEGELQLLRDEAKNTDQLESDLGTQKTLCIELREQLEAANKTVEKIRAETEKECEEKWRKEVESHREQAKQHARTICVMEERLVKLTKQIKESKAEVTRMKRQQTELQTEHKQLQLRLTEAQQKLVSTRRTSPPSSGDQHKSSSSAPDRSATGNHSDGLQTELLGLRGLLNERDTTIAMLRADLDGAKAQLSDLRGELSEAQKEEIECALDFGKKANAELSSTRARLTQVNDMLTGLRQKLMDKETELRNQSVQLDELRATLEQREQTSNQLARLLDEERAARARDVDKLNNTSKLTEELASVGAECRGERHLEIIAKQRDALSQMRQRLREHPSFGDISSPEDQNRQVANLRREVAELRSQTLLSEVLPALRATNSGRTPALEGGSIPTDTDSGMETSLMDRNSLRGAMDALHNSEECYLNLSRSIARQLDVDNLPGQRSLIHVPAVERQLVQRERAQALGILSQRIAVLREQVQRKSDMLSNYEHDMGKLRQAEVLAEGRSEQIGRMVADLRAKETEIQLLRQSLDRTREALVNEQRMVSAIRKTKHPIPAQLVDSKGTVDRKKQPHCPPNDSLAKVRQLRGEY</sequence>
<dbReference type="Gene3D" id="1.10.287.1490">
    <property type="match status" value="1"/>
</dbReference>
<feature type="coiled-coil region" evidence="1">
    <location>
        <begin position="1009"/>
        <end position="1053"/>
    </location>
</feature>
<feature type="coiled-coil region" evidence="1">
    <location>
        <begin position="318"/>
        <end position="449"/>
    </location>
</feature>
<feature type="region of interest" description="Disordered" evidence="2">
    <location>
        <begin position="1325"/>
        <end position="1354"/>
    </location>
</feature>
<reference evidence="6" key="1">
    <citation type="submission" date="2016-06" db="UniProtKB">
        <authorList>
            <consortium name="WormBaseParasite"/>
        </authorList>
    </citation>
    <scope>IDENTIFICATION</scope>
</reference>
<organism evidence="6">
    <name type="scientific">Echinostoma caproni</name>
    <dbReference type="NCBI Taxonomy" id="27848"/>
    <lineage>
        <taxon>Eukaryota</taxon>
        <taxon>Metazoa</taxon>
        <taxon>Spiralia</taxon>
        <taxon>Lophotrochozoa</taxon>
        <taxon>Platyhelminthes</taxon>
        <taxon>Trematoda</taxon>
        <taxon>Digenea</taxon>
        <taxon>Plagiorchiida</taxon>
        <taxon>Echinostomata</taxon>
        <taxon>Echinostomatoidea</taxon>
        <taxon>Echinostomatidae</taxon>
        <taxon>Echinostoma</taxon>
    </lineage>
</organism>
<dbReference type="PROSITE" id="PS50006">
    <property type="entry name" value="FHA_DOMAIN"/>
    <property type="match status" value="1"/>
</dbReference>
<feature type="region of interest" description="Disordered" evidence="2">
    <location>
        <begin position="1145"/>
        <end position="1164"/>
    </location>
</feature>
<feature type="region of interest" description="Disordered" evidence="2">
    <location>
        <begin position="891"/>
        <end position="926"/>
    </location>
</feature>